<reference evidence="11" key="1">
    <citation type="journal article" date="2013" name="Nature">
        <title>Pan genome of the phytoplankton Emiliania underpins its global distribution.</title>
        <authorList>
            <person name="Read B.A."/>
            <person name="Kegel J."/>
            <person name="Klute M.J."/>
            <person name="Kuo A."/>
            <person name="Lefebvre S.C."/>
            <person name="Maumus F."/>
            <person name="Mayer C."/>
            <person name="Miller J."/>
            <person name="Monier A."/>
            <person name="Salamov A."/>
            <person name="Young J."/>
            <person name="Aguilar M."/>
            <person name="Claverie J.M."/>
            <person name="Frickenhaus S."/>
            <person name="Gonzalez K."/>
            <person name="Herman E.K."/>
            <person name="Lin Y.C."/>
            <person name="Napier J."/>
            <person name="Ogata H."/>
            <person name="Sarno A.F."/>
            <person name="Shmutz J."/>
            <person name="Schroeder D."/>
            <person name="de Vargas C."/>
            <person name="Verret F."/>
            <person name="von Dassow P."/>
            <person name="Valentin K."/>
            <person name="Van de Peer Y."/>
            <person name="Wheeler G."/>
            <person name="Dacks J.B."/>
            <person name="Delwiche C.F."/>
            <person name="Dyhrman S.T."/>
            <person name="Glockner G."/>
            <person name="John U."/>
            <person name="Richards T."/>
            <person name="Worden A.Z."/>
            <person name="Zhang X."/>
            <person name="Grigoriev I.V."/>
            <person name="Allen A.E."/>
            <person name="Bidle K."/>
            <person name="Borodovsky M."/>
            <person name="Bowler C."/>
            <person name="Brownlee C."/>
            <person name="Cock J.M."/>
            <person name="Elias M."/>
            <person name="Gladyshev V.N."/>
            <person name="Groth M."/>
            <person name="Guda C."/>
            <person name="Hadaegh A."/>
            <person name="Iglesias-Rodriguez M.D."/>
            <person name="Jenkins J."/>
            <person name="Jones B.M."/>
            <person name="Lawson T."/>
            <person name="Leese F."/>
            <person name="Lindquist E."/>
            <person name="Lobanov A."/>
            <person name="Lomsadze A."/>
            <person name="Malik S.B."/>
            <person name="Marsh M.E."/>
            <person name="Mackinder L."/>
            <person name="Mock T."/>
            <person name="Mueller-Roeber B."/>
            <person name="Pagarete A."/>
            <person name="Parker M."/>
            <person name="Probert I."/>
            <person name="Quesneville H."/>
            <person name="Raines C."/>
            <person name="Rensing S.A."/>
            <person name="Riano-Pachon D.M."/>
            <person name="Richier S."/>
            <person name="Rokitta S."/>
            <person name="Shiraiwa Y."/>
            <person name="Soanes D.M."/>
            <person name="van der Giezen M."/>
            <person name="Wahlund T.M."/>
            <person name="Williams B."/>
            <person name="Wilson W."/>
            <person name="Wolfe G."/>
            <person name="Wurch L.L."/>
        </authorList>
    </citation>
    <scope>NUCLEOTIDE SEQUENCE</scope>
</reference>
<feature type="domain" description="ABC transporter" evidence="9">
    <location>
        <begin position="3"/>
        <end position="240"/>
    </location>
</feature>
<evidence type="ECO:0000256" key="4">
    <source>
        <dbReference type="ARBA" id="ARBA00022741"/>
    </source>
</evidence>
<dbReference type="Pfam" id="PF01061">
    <property type="entry name" value="ABC2_membrane"/>
    <property type="match status" value="1"/>
</dbReference>
<evidence type="ECO:0000256" key="8">
    <source>
        <dbReference type="SAM" id="Phobius"/>
    </source>
</evidence>
<dbReference type="CDD" id="cd03213">
    <property type="entry name" value="ABCG_EPDR"/>
    <property type="match status" value="1"/>
</dbReference>
<protein>
    <recommendedName>
        <fullName evidence="9">ABC transporter domain-containing protein</fullName>
    </recommendedName>
</protein>
<comment type="subcellular location">
    <subcellularLocation>
        <location evidence="1">Membrane</location>
        <topology evidence="1">Multi-pass membrane protein</topology>
    </subcellularLocation>
</comment>
<evidence type="ECO:0000313" key="11">
    <source>
        <dbReference type="Proteomes" id="UP000013827"/>
    </source>
</evidence>
<evidence type="ECO:0000256" key="3">
    <source>
        <dbReference type="ARBA" id="ARBA00022692"/>
    </source>
</evidence>
<dbReference type="InterPro" id="IPR003593">
    <property type="entry name" value="AAA+_ATPase"/>
</dbReference>
<dbReference type="InterPro" id="IPR050352">
    <property type="entry name" value="ABCG_transporters"/>
</dbReference>
<dbReference type="GO" id="GO:0005886">
    <property type="term" value="C:plasma membrane"/>
    <property type="evidence" value="ECO:0007669"/>
    <property type="project" value="TreeGrafter"/>
</dbReference>
<dbReference type="Pfam" id="PF19055">
    <property type="entry name" value="ABC2_membrane_7"/>
    <property type="match status" value="1"/>
</dbReference>
<dbReference type="SMART" id="SM00382">
    <property type="entry name" value="AAA"/>
    <property type="match status" value="1"/>
</dbReference>
<evidence type="ECO:0000256" key="5">
    <source>
        <dbReference type="ARBA" id="ARBA00022840"/>
    </source>
</evidence>
<keyword evidence="6 8" id="KW-1133">Transmembrane helix</keyword>
<dbReference type="OMA" id="FLTQLYW"/>
<dbReference type="GO" id="GO:0016887">
    <property type="term" value="F:ATP hydrolysis activity"/>
    <property type="evidence" value="ECO:0007669"/>
    <property type="project" value="InterPro"/>
</dbReference>
<dbReference type="PANTHER" id="PTHR48041:SF63">
    <property type="entry name" value="EARLY GENE AT 23, ISOFORM C"/>
    <property type="match status" value="1"/>
</dbReference>
<sequence>ITVRWTDVTKEVPLDDNKSTRRILHGVSGVAVPGEVLALMGPSGSGKTTLLNCLHPERRGARVGGGVTCNGRPMRKREKRRIAYVLQEDHLFQQLTVYETLLFTARLRLATSEADKVAAVNSTIETLGLEKCRKTALSLCSGGEKKRVSIATEMLTDPSILLLDEPTSGLDSTTAAALMRTLKSVAAEGRTVVSSIHQPASNVFMSFDCVLLLCDGRSVFYGPPSATMPYFATLGFQCPAAYNPADFAMDLVNAPGDEGLTNKKTMVDAYAEGKCPTAYSPADAAEESSLATVEGSLTLKGGDAADGAKWATGWAYQLSVLTRRSFRICRADLLTRISLLECLCVTVIVGLLWWRTPWSEERVHARFSYERAILERERASGSYRLSAYFLSKSLAETPLRMAFPLLYLLVSYWMAGICDNFGVFLGFVAIELLVVIAGESLGYLIGVTFVNLRRAMAACTIVVILLMLVGGFFLEGAVIPLWMRWLRF</sequence>
<dbReference type="eggNOG" id="KOG0061">
    <property type="taxonomic scope" value="Eukaryota"/>
</dbReference>
<dbReference type="Proteomes" id="UP000013827">
    <property type="component" value="Unassembled WGS sequence"/>
</dbReference>
<dbReference type="PANTHER" id="PTHR48041">
    <property type="entry name" value="ABC TRANSPORTER G FAMILY MEMBER 28"/>
    <property type="match status" value="1"/>
</dbReference>
<evidence type="ECO:0000256" key="1">
    <source>
        <dbReference type="ARBA" id="ARBA00004141"/>
    </source>
</evidence>
<organism evidence="10 11">
    <name type="scientific">Emiliania huxleyi (strain CCMP1516)</name>
    <dbReference type="NCBI Taxonomy" id="280463"/>
    <lineage>
        <taxon>Eukaryota</taxon>
        <taxon>Haptista</taxon>
        <taxon>Haptophyta</taxon>
        <taxon>Prymnesiophyceae</taxon>
        <taxon>Isochrysidales</taxon>
        <taxon>Noelaerhabdaceae</taxon>
        <taxon>Emiliania</taxon>
    </lineage>
</organism>
<feature type="transmembrane region" description="Helical" evidence="8">
    <location>
        <begin position="333"/>
        <end position="354"/>
    </location>
</feature>
<dbReference type="SUPFAM" id="SSF52540">
    <property type="entry name" value="P-loop containing nucleoside triphosphate hydrolases"/>
    <property type="match status" value="1"/>
</dbReference>
<keyword evidence="4" id="KW-0547">Nucleotide-binding</keyword>
<dbReference type="InterPro" id="IPR017871">
    <property type="entry name" value="ABC_transporter-like_CS"/>
</dbReference>
<dbReference type="HOGENOM" id="CLU_000604_57_7_1"/>
<feature type="transmembrane region" description="Helical" evidence="8">
    <location>
        <begin position="421"/>
        <end position="445"/>
    </location>
</feature>
<dbReference type="EnsemblProtists" id="EOD22875">
    <property type="protein sequence ID" value="EOD22875"/>
    <property type="gene ID" value="EMIHUDRAFT_51443"/>
</dbReference>
<name>A0A0D3JH90_EMIH1</name>
<keyword evidence="2" id="KW-0813">Transport</keyword>
<evidence type="ECO:0000313" key="10">
    <source>
        <dbReference type="EnsemblProtists" id="EOD22875"/>
    </source>
</evidence>
<dbReference type="Pfam" id="PF00005">
    <property type="entry name" value="ABC_tran"/>
    <property type="match status" value="1"/>
</dbReference>
<dbReference type="KEGG" id="ehx:EMIHUDRAFT_51443"/>
<proteinExistence type="predicted"/>
<evidence type="ECO:0000259" key="9">
    <source>
        <dbReference type="PROSITE" id="PS50893"/>
    </source>
</evidence>
<dbReference type="PaxDb" id="2903-EOD22875"/>
<evidence type="ECO:0000256" key="6">
    <source>
        <dbReference type="ARBA" id="ARBA00022989"/>
    </source>
</evidence>
<dbReference type="PROSITE" id="PS00211">
    <property type="entry name" value="ABC_TRANSPORTER_1"/>
    <property type="match status" value="1"/>
</dbReference>
<dbReference type="InterPro" id="IPR027417">
    <property type="entry name" value="P-loop_NTPase"/>
</dbReference>
<dbReference type="GO" id="GO:0005524">
    <property type="term" value="F:ATP binding"/>
    <property type="evidence" value="ECO:0007669"/>
    <property type="project" value="UniProtKB-KW"/>
</dbReference>
<dbReference type="GeneID" id="17268422"/>
<accession>A0A0D3JH90</accession>
<dbReference type="GO" id="GO:0140359">
    <property type="term" value="F:ABC-type transporter activity"/>
    <property type="evidence" value="ECO:0007669"/>
    <property type="project" value="InterPro"/>
</dbReference>
<dbReference type="RefSeq" id="XP_005775304.1">
    <property type="nucleotide sequence ID" value="XM_005775247.1"/>
</dbReference>
<dbReference type="InterPro" id="IPR013525">
    <property type="entry name" value="ABC2_TM"/>
</dbReference>
<evidence type="ECO:0000256" key="2">
    <source>
        <dbReference type="ARBA" id="ARBA00022448"/>
    </source>
</evidence>
<dbReference type="InterPro" id="IPR043926">
    <property type="entry name" value="ABCG_dom"/>
</dbReference>
<feature type="transmembrane region" description="Helical" evidence="8">
    <location>
        <begin position="398"/>
        <end position="415"/>
    </location>
</feature>
<dbReference type="PROSITE" id="PS50893">
    <property type="entry name" value="ABC_TRANSPORTER_2"/>
    <property type="match status" value="1"/>
</dbReference>
<keyword evidence="3 8" id="KW-0812">Transmembrane</keyword>
<dbReference type="AlphaFoldDB" id="A0A0D3JH90"/>
<keyword evidence="5" id="KW-0067">ATP-binding</keyword>
<dbReference type="Gene3D" id="3.40.50.300">
    <property type="entry name" value="P-loop containing nucleotide triphosphate hydrolases"/>
    <property type="match status" value="1"/>
</dbReference>
<dbReference type="InterPro" id="IPR003439">
    <property type="entry name" value="ABC_transporter-like_ATP-bd"/>
</dbReference>
<reference evidence="10" key="2">
    <citation type="submission" date="2024-10" db="UniProtKB">
        <authorList>
            <consortium name="EnsemblProtists"/>
        </authorList>
    </citation>
    <scope>IDENTIFICATION</scope>
</reference>
<feature type="transmembrane region" description="Helical" evidence="8">
    <location>
        <begin position="457"/>
        <end position="483"/>
    </location>
</feature>
<keyword evidence="7 8" id="KW-0472">Membrane</keyword>
<evidence type="ECO:0000256" key="7">
    <source>
        <dbReference type="ARBA" id="ARBA00023136"/>
    </source>
</evidence>
<keyword evidence="11" id="KW-1185">Reference proteome</keyword>